<gene>
    <name evidence="3" type="ORF">CPB83DRAFT_691704</name>
</gene>
<feature type="compositionally biased region" description="Basic residues" evidence="1">
    <location>
        <begin position="22"/>
        <end position="33"/>
    </location>
</feature>
<dbReference type="OrthoDB" id="4080456at2759"/>
<dbReference type="AlphaFoldDB" id="A0A9P6E6L8"/>
<evidence type="ECO:0000259" key="2">
    <source>
        <dbReference type="PROSITE" id="PS51186"/>
    </source>
</evidence>
<organism evidence="3 4">
    <name type="scientific">Crepidotus variabilis</name>
    <dbReference type="NCBI Taxonomy" id="179855"/>
    <lineage>
        <taxon>Eukaryota</taxon>
        <taxon>Fungi</taxon>
        <taxon>Dikarya</taxon>
        <taxon>Basidiomycota</taxon>
        <taxon>Agaricomycotina</taxon>
        <taxon>Agaricomycetes</taxon>
        <taxon>Agaricomycetidae</taxon>
        <taxon>Agaricales</taxon>
        <taxon>Agaricineae</taxon>
        <taxon>Crepidotaceae</taxon>
        <taxon>Crepidotus</taxon>
    </lineage>
</organism>
<name>A0A9P6E6L8_9AGAR</name>
<protein>
    <recommendedName>
        <fullName evidence="2">N-acetyltransferase domain-containing protein</fullName>
    </recommendedName>
</protein>
<reference evidence="3" key="1">
    <citation type="submission" date="2020-11" db="EMBL/GenBank/DDBJ databases">
        <authorList>
            <consortium name="DOE Joint Genome Institute"/>
            <person name="Ahrendt S."/>
            <person name="Riley R."/>
            <person name="Andreopoulos W."/>
            <person name="Labutti K."/>
            <person name="Pangilinan J."/>
            <person name="Ruiz-Duenas F.J."/>
            <person name="Barrasa J.M."/>
            <person name="Sanchez-Garcia M."/>
            <person name="Camarero S."/>
            <person name="Miyauchi S."/>
            <person name="Serrano A."/>
            <person name="Linde D."/>
            <person name="Babiker R."/>
            <person name="Drula E."/>
            <person name="Ayuso-Fernandez I."/>
            <person name="Pacheco R."/>
            <person name="Padilla G."/>
            <person name="Ferreira P."/>
            <person name="Barriuso J."/>
            <person name="Kellner H."/>
            <person name="Castanera R."/>
            <person name="Alfaro M."/>
            <person name="Ramirez L."/>
            <person name="Pisabarro A.G."/>
            <person name="Kuo A."/>
            <person name="Tritt A."/>
            <person name="Lipzen A."/>
            <person name="He G."/>
            <person name="Yan M."/>
            <person name="Ng V."/>
            <person name="Cullen D."/>
            <person name="Martin F."/>
            <person name="Rosso M.-N."/>
            <person name="Henrissat B."/>
            <person name="Hibbett D."/>
            <person name="Martinez A.T."/>
            <person name="Grigoriev I.V."/>
        </authorList>
    </citation>
    <scope>NUCLEOTIDE SEQUENCE</scope>
    <source>
        <strain evidence="3">CBS 506.95</strain>
    </source>
</reference>
<dbReference type="GO" id="GO:0016747">
    <property type="term" value="F:acyltransferase activity, transferring groups other than amino-acyl groups"/>
    <property type="evidence" value="ECO:0007669"/>
    <property type="project" value="InterPro"/>
</dbReference>
<keyword evidence="4" id="KW-1185">Reference proteome</keyword>
<dbReference type="SUPFAM" id="SSF55729">
    <property type="entry name" value="Acyl-CoA N-acyltransferases (Nat)"/>
    <property type="match status" value="1"/>
</dbReference>
<proteinExistence type="predicted"/>
<dbReference type="EMBL" id="MU157919">
    <property type="protein sequence ID" value="KAF9523348.1"/>
    <property type="molecule type" value="Genomic_DNA"/>
</dbReference>
<feature type="compositionally biased region" description="Basic and acidic residues" evidence="1">
    <location>
        <begin position="1"/>
        <end position="21"/>
    </location>
</feature>
<feature type="region of interest" description="Disordered" evidence="1">
    <location>
        <begin position="1"/>
        <end position="37"/>
    </location>
</feature>
<comment type="caution">
    <text evidence="3">The sequence shown here is derived from an EMBL/GenBank/DDBJ whole genome shotgun (WGS) entry which is preliminary data.</text>
</comment>
<dbReference type="Gene3D" id="3.40.630.30">
    <property type="match status" value="1"/>
</dbReference>
<evidence type="ECO:0000313" key="4">
    <source>
        <dbReference type="Proteomes" id="UP000807306"/>
    </source>
</evidence>
<dbReference type="Pfam" id="PF00583">
    <property type="entry name" value="Acetyltransf_1"/>
    <property type="match status" value="1"/>
</dbReference>
<dbReference type="InterPro" id="IPR000182">
    <property type="entry name" value="GNAT_dom"/>
</dbReference>
<feature type="domain" description="N-acetyltransferase" evidence="2">
    <location>
        <begin position="236"/>
        <end position="380"/>
    </location>
</feature>
<sequence>MSKPADSNHSHTEDSDYLEKQKSRKLGPRKRQKLSAASTSAFEFPTDILLNLLDKFERDVSFEDTVQPLLPEFIKQRHAMEVDQAEYDAMGRKLRPLRAHEVVSKAHQLEASLEANPSTANVILRRKLVVQSSLNKLGLSERKIQAPNMTVTPLPAHKLSQPDPEVLDALYSIRTTPFHTSFISRLHGTPQHPTCGLISVDWETQTPWMELLEDIREHYCLAHPERDQPVEQTAPLTYTTLQPAHLDQIHDLLERSFWAGIDVGDSLDYQPEKATIVAMYKKLVIGVAILKSPMETYIMYLAVKAGWDRSQIARTMLYHLITMNPGKDISLHVSTNNSAMLLYNQFGFKAEEFVAGFYAKYQDPRSTLSNNAFKLRLRHLPI</sequence>
<accession>A0A9P6E6L8</accession>
<dbReference type="InterPro" id="IPR016181">
    <property type="entry name" value="Acyl_CoA_acyltransferase"/>
</dbReference>
<dbReference type="Proteomes" id="UP000807306">
    <property type="component" value="Unassembled WGS sequence"/>
</dbReference>
<evidence type="ECO:0000313" key="3">
    <source>
        <dbReference type="EMBL" id="KAF9523348.1"/>
    </source>
</evidence>
<dbReference type="PROSITE" id="PS51186">
    <property type="entry name" value="GNAT"/>
    <property type="match status" value="1"/>
</dbReference>
<evidence type="ECO:0000256" key="1">
    <source>
        <dbReference type="SAM" id="MobiDB-lite"/>
    </source>
</evidence>